<proteinExistence type="predicted"/>
<comment type="caution">
    <text evidence="1">The sequence shown here is derived from an EMBL/GenBank/DDBJ whole genome shotgun (WGS) entry which is preliminary data.</text>
</comment>
<dbReference type="Gene3D" id="3.20.20.60">
    <property type="entry name" value="Phosphoenolpyruvate-binding domains"/>
    <property type="match status" value="1"/>
</dbReference>
<dbReference type="EMBL" id="JAHQCW010000004">
    <property type="protein sequence ID" value="MBU9735704.1"/>
    <property type="molecule type" value="Genomic_DNA"/>
</dbReference>
<accession>A0A949JW29</accession>
<dbReference type="Proteomes" id="UP000712157">
    <property type="component" value="Unassembled WGS sequence"/>
</dbReference>
<evidence type="ECO:0000313" key="2">
    <source>
        <dbReference type="Proteomes" id="UP000712157"/>
    </source>
</evidence>
<dbReference type="SUPFAM" id="SSF51621">
    <property type="entry name" value="Phosphoenolpyruvate/pyruvate domain"/>
    <property type="match status" value="1"/>
</dbReference>
<dbReference type="InterPro" id="IPR040442">
    <property type="entry name" value="Pyrv_kinase-like_dom_sf"/>
</dbReference>
<dbReference type="InterPro" id="IPR015813">
    <property type="entry name" value="Pyrv/PenolPyrv_kinase-like_dom"/>
</dbReference>
<reference evidence="1" key="1">
    <citation type="submission" date="2021-06" db="EMBL/GenBank/DDBJ databases">
        <title>Description of novel taxa of the family Lachnospiraceae.</title>
        <authorList>
            <person name="Chaplin A.V."/>
            <person name="Sokolova S.R."/>
            <person name="Pikina A.P."/>
            <person name="Korzhanova M."/>
            <person name="Belova V."/>
            <person name="Korostin D."/>
            <person name="Efimov B.A."/>
        </authorList>
    </citation>
    <scope>NUCLEOTIDE SEQUENCE</scope>
    <source>
        <strain evidence="1">ASD5720</strain>
    </source>
</reference>
<keyword evidence="2" id="KW-1185">Reference proteome</keyword>
<dbReference type="PANTHER" id="PTHR42905">
    <property type="entry name" value="PHOSPHOENOLPYRUVATE CARBOXYLASE"/>
    <property type="match status" value="1"/>
</dbReference>
<name>A0A949JW29_9FIRM</name>
<dbReference type="RefSeq" id="WP_158342333.1">
    <property type="nucleotide sequence ID" value="NZ_JAHQCW010000004.1"/>
</dbReference>
<dbReference type="Pfam" id="PF13714">
    <property type="entry name" value="PEP_mutase"/>
    <property type="match status" value="1"/>
</dbReference>
<evidence type="ECO:0000313" key="1">
    <source>
        <dbReference type="EMBL" id="MBU9735704.1"/>
    </source>
</evidence>
<protein>
    <submittedName>
        <fullName evidence="1">Isocitrate lyase/PEP mutase family protein</fullName>
    </submittedName>
</protein>
<organism evidence="1 2">
    <name type="scientific">Diplocloster agilis</name>
    <dbReference type="NCBI Taxonomy" id="2850323"/>
    <lineage>
        <taxon>Bacteria</taxon>
        <taxon>Bacillati</taxon>
        <taxon>Bacillota</taxon>
        <taxon>Clostridia</taxon>
        <taxon>Lachnospirales</taxon>
        <taxon>Lachnospiraceae</taxon>
        <taxon>Diplocloster</taxon>
    </lineage>
</organism>
<sequence length="296" mass="32342">MKKRMTTVLRELMAQDKIIVHPGIHDAISAQLAENAGFPMVALGGTALGLQLGFGEPRLCLEDLLTVCRYITAAIDVPLKVDAGPGFGDTVQIQRTIRELERAGVASCHLEDCVFPHRATHCIGVDPLIDPDEMCEKIKVAAAARNDKDFVIVARTNSMKEFGFEEGVRRINMYLDAGADAAYVFPNNMEEAERAPKLVNGPCCFNNSEGGTMPNLTVEQAQNFGYKFITYPGMSITLMGIALKKGFDYLMANGQTDFDVNAGGDIINLMRKFGGTPEMCDLELAKDAREAARKNK</sequence>
<dbReference type="AlphaFoldDB" id="A0A949JW29"/>
<keyword evidence="1" id="KW-0456">Lyase</keyword>
<dbReference type="GO" id="GO:0016833">
    <property type="term" value="F:oxo-acid-lyase activity"/>
    <property type="evidence" value="ECO:0007669"/>
    <property type="project" value="UniProtKB-ARBA"/>
</dbReference>
<dbReference type="PANTHER" id="PTHR42905:SF5">
    <property type="entry name" value="CARBOXYVINYL-CARBOXYPHOSPHONATE PHOSPHORYLMUTASE, CHLOROPLASTIC"/>
    <property type="match status" value="1"/>
</dbReference>
<gene>
    <name evidence="1" type="ORF">KTH89_04085</name>
</gene>
<dbReference type="InterPro" id="IPR039556">
    <property type="entry name" value="ICL/PEPM"/>
</dbReference>
<dbReference type="CDD" id="cd00377">
    <property type="entry name" value="ICL_PEPM"/>
    <property type="match status" value="1"/>
</dbReference>